<accession>G7ZVQ5</accession>
<dbReference type="PaxDb" id="3880-AES83293"/>
<evidence type="ECO:0000313" key="2">
    <source>
        <dbReference type="EMBL" id="AES88135.2"/>
    </source>
</evidence>
<dbReference type="Proteomes" id="UP000002051">
    <property type="component" value="Chromosome 4"/>
</dbReference>
<feature type="domain" description="DUF7745" evidence="1">
    <location>
        <begin position="21"/>
        <end position="246"/>
    </location>
</feature>
<sequence>MNPQTRSVKKYSFKKPDLTRLRELGSQVTNPIDFRDRHGRLLDLLKVKVEDGIMETLVQFYDPTYHCFTFADYQLVPTLEEYSDWVGLLVSEREPFNGLEPATIAAALHLKPSDIVHPHFAIKNNFQGLTTKFLYQKASDFAKAKMTDAFESVIALLIYGLFLFSNMDNYINLNAIKIFLTKNTIPTLLADTYYSIHQRNSKGDGTIVCCAPLLYKWYASHLPKSVFSKANTEKALWSQRIMPLTPPNNFSLSLSGEFYLNIKVHVNMRMRFVQAWHSIRKFVQAWHSIRKFDGNQLGKNKSFAHEFYTQWVIDRAMTFGMPYTLPRFLSTTTPEIPLPLPLNTMEEFQVCLADEEHEKFMCKGEYQKKDQENDTVICLDLDFFLVFLSTQIDDFYLFLMRLNCLSFLFQHPFNLIRNLLVLLYHSLVNRDFKVGRKHGVTLFNGTGYRRRNVYHNLVAAGSSRCHKDRCHTFRCIVCNSIGLWRIMDESGTVE</sequence>
<accession>G7JDK3</accession>
<evidence type="ECO:0000313" key="4">
    <source>
        <dbReference type="Proteomes" id="UP000002051"/>
    </source>
</evidence>
<dbReference type="EnsemblPlants" id="AES88135">
    <property type="protein sequence ID" value="AES88135"/>
    <property type="gene ID" value="MTR_4g049270"/>
</dbReference>
<reference evidence="2 4" key="1">
    <citation type="journal article" date="2011" name="Nature">
        <title>The Medicago genome provides insight into the evolution of rhizobial symbioses.</title>
        <authorList>
            <person name="Young N.D."/>
            <person name="Debelle F."/>
            <person name="Oldroyd G.E."/>
            <person name="Geurts R."/>
            <person name="Cannon S.B."/>
            <person name="Udvardi M.K."/>
            <person name="Benedito V.A."/>
            <person name="Mayer K.F."/>
            <person name="Gouzy J."/>
            <person name="Schoof H."/>
            <person name="Van de Peer Y."/>
            <person name="Proost S."/>
            <person name="Cook D.R."/>
            <person name="Meyers B.C."/>
            <person name="Spannagl M."/>
            <person name="Cheung F."/>
            <person name="De Mita S."/>
            <person name="Krishnakumar V."/>
            <person name="Gundlach H."/>
            <person name="Zhou S."/>
            <person name="Mudge J."/>
            <person name="Bharti A.K."/>
            <person name="Murray J.D."/>
            <person name="Naoumkina M.A."/>
            <person name="Rosen B."/>
            <person name="Silverstein K.A."/>
            <person name="Tang H."/>
            <person name="Rombauts S."/>
            <person name="Zhao P.X."/>
            <person name="Zhou P."/>
            <person name="Barbe V."/>
            <person name="Bardou P."/>
            <person name="Bechner M."/>
            <person name="Bellec A."/>
            <person name="Berger A."/>
            <person name="Berges H."/>
            <person name="Bidwell S."/>
            <person name="Bisseling T."/>
            <person name="Choisne N."/>
            <person name="Couloux A."/>
            <person name="Denny R."/>
            <person name="Deshpande S."/>
            <person name="Dai X."/>
            <person name="Doyle J.J."/>
            <person name="Dudez A.M."/>
            <person name="Farmer A.D."/>
            <person name="Fouteau S."/>
            <person name="Franken C."/>
            <person name="Gibelin C."/>
            <person name="Gish J."/>
            <person name="Goldstein S."/>
            <person name="Gonzalez A.J."/>
            <person name="Green P.J."/>
            <person name="Hallab A."/>
            <person name="Hartog M."/>
            <person name="Hua A."/>
            <person name="Humphray S.J."/>
            <person name="Jeong D.H."/>
            <person name="Jing Y."/>
            <person name="Jocker A."/>
            <person name="Kenton S.M."/>
            <person name="Kim D.J."/>
            <person name="Klee K."/>
            <person name="Lai H."/>
            <person name="Lang C."/>
            <person name="Lin S."/>
            <person name="Macmil S.L."/>
            <person name="Magdelenat G."/>
            <person name="Matthews L."/>
            <person name="McCorrison J."/>
            <person name="Monaghan E.L."/>
            <person name="Mun J.H."/>
            <person name="Najar F.Z."/>
            <person name="Nicholson C."/>
            <person name="Noirot C."/>
            <person name="O'Bleness M."/>
            <person name="Paule C.R."/>
            <person name="Poulain J."/>
            <person name="Prion F."/>
            <person name="Qin B."/>
            <person name="Qu C."/>
            <person name="Retzel E.F."/>
            <person name="Riddle C."/>
            <person name="Sallet E."/>
            <person name="Samain S."/>
            <person name="Samson N."/>
            <person name="Sanders I."/>
            <person name="Saurat O."/>
            <person name="Scarpelli C."/>
            <person name="Schiex T."/>
            <person name="Segurens B."/>
            <person name="Severin A.J."/>
            <person name="Sherrier D.J."/>
            <person name="Shi R."/>
            <person name="Sims S."/>
            <person name="Singer S.R."/>
            <person name="Sinharoy S."/>
            <person name="Sterck L."/>
            <person name="Viollet A."/>
            <person name="Wang B.B."/>
            <person name="Wang K."/>
            <person name="Wang M."/>
            <person name="Wang X."/>
            <person name="Warfsmann J."/>
            <person name="Weissenbach J."/>
            <person name="White D.D."/>
            <person name="White J.D."/>
            <person name="Wiley G.B."/>
            <person name="Wincker P."/>
            <person name="Xing Y."/>
            <person name="Yang L."/>
            <person name="Yao Z."/>
            <person name="Ying F."/>
            <person name="Zhai J."/>
            <person name="Zhou L."/>
            <person name="Zuber A."/>
            <person name="Denarie J."/>
            <person name="Dixon R.A."/>
            <person name="May G.D."/>
            <person name="Schwartz D.C."/>
            <person name="Rogers J."/>
            <person name="Quetier F."/>
            <person name="Town C.D."/>
            <person name="Roe B.A."/>
        </authorList>
    </citation>
    <scope>NUCLEOTIDE SEQUENCE [LARGE SCALE GENOMIC DNA]</scope>
    <source>
        <strain evidence="2">A17</strain>
        <strain evidence="3 4">cv. Jemalong A17</strain>
    </source>
</reference>
<keyword evidence="4" id="KW-1185">Reference proteome</keyword>
<evidence type="ECO:0000313" key="3">
    <source>
        <dbReference type="EnsemblPlants" id="AES88135"/>
    </source>
</evidence>
<dbReference type="HOGENOM" id="CLU_552516_0_0_1"/>
<dbReference type="InterPro" id="IPR056647">
    <property type="entry name" value="DUF7745"/>
</dbReference>
<accession>A0A0C3WVW7</accession>
<reference evidence="2 4" key="2">
    <citation type="journal article" date="2014" name="BMC Genomics">
        <title>An improved genome release (version Mt4.0) for the model legume Medicago truncatula.</title>
        <authorList>
            <person name="Tang H."/>
            <person name="Krishnakumar V."/>
            <person name="Bidwell S."/>
            <person name="Rosen B."/>
            <person name="Chan A."/>
            <person name="Zhou S."/>
            <person name="Gentzbittel L."/>
            <person name="Childs K.L."/>
            <person name="Yandell M."/>
            <person name="Gundlach H."/>
            <person name="Mayer K.F."/>
            <person name="Schwartz D.C."/>
            <person name="Town C.D."/>
        </authorList>
    </citation>
    <scope>GENOME REANNOTATION</scope>
    <source>
        <strain evidence="3 4">cv. Jemalong A17</strain>
    </source>
</reference>
<dbReference type="PANTHER" id="PTHR48201:SF12">
    <property type="entry name" value="AMINOTRANSFERASE-LIKE PLANT MOBILE DOMAIN-CONTAINING PROTEIN"/>
    <property type="match status" value="1"/>
</dbReference>
<organism evidence="2 4">
    <name type="scientific">Medicago truncatula</name>
    <name type="common">Barrel medic</name>
    <name type="synonym">Medicago tribuloides</name>
    <dbReference type="NCBI Taxonomy" id="3880"/>
    <lineage>
        <taxon>Eukaryota</taxon>
        <taxon>Viridiplantae</taxon>
        <taxon>Streptophyta</taxon>
        <taxon>Embryophyta</taxon>
        <taxon>Tracheophyta</taxon>
        <taxon>Spermatophyta</taxon>
        <taxon>Magnoliopsida</taxon>
        <taxon>eudicotyledons</taxon>
        <taxon>Gunneridae</taxon>
        <taxon>Pentapetalae</taxon>
        <taxon>rosids</taxon>
        <taxon>fabids</taxon>
        <taxon>Fabales</taxon>
        <taxon>Fabaceae</taxon>
        <taxon>Papilionoideae</taxon>
        <taxon>50 kb inversion clade</taxon>
        <taxon>NPAAA clade</taxon>
        <taxon>Hologalegina</taxon>
        <taxon>IRL clade</taxon>
        <taxon>Trifolieae</taxon>
        <taxon>Medicago</taxon>
    </lineage>
</organism>
<name>G7JDK3_MEDTR</name>
<proteinExistence type="predicted"/>
<dbReference type="Pfam" id="PF24924">
    <property type="entry name" value="DUF7745"/>
    <property type="match status" value="1"/>
</dbReference>
<dbReference type="PANTHER" id="PTHR48201">
    <property type="entry name" value="PROTEIN, PUTATIVE-RELATED"/>
    <property type="match status" value="1"/>
</dbReference>
<dbReference type="AlphaFoldDB" id="G7JDK3"/>
<evidence type="ECO:0000259" key="1">
    <source>
        <dbReference type="Pfam" id="PF24924"/>
    </source>
</evidence>
<dbReference type="EMBL" id="CM001220">
    <property type="protein sequence ID" value="AES88135.2"/>
    <property type="molecule type" value="Genomic_DNA"/>
</dbReference>
<gene>
    <name evidence="2" type="ordered locus">MTR_4g049270</name>
</gene>
<reference evidence="3" key="3">
    <citation type="submission" date="2015-04" db="UniProtKB">
        <authorList>
            <consortium name="EnsemblPlants"/>
        </authorList>
    </citation>
    <scope>IDENTIFICATION</scope>
    <source>
        <strain evidence="3">cv. Jemalong A17</strain>
    </source>
</reference>
<protein>
    <recommendedName>
        <fullName evidence="1">DUF7745 domain-containing protein</fullName>
    </recommendedName>
</protein>